<evidence type="ECO:0000256" key="4">
    <source>
        <dbReference type="SAM" id="MobiDB-lite"/>
    </source>
</evidence>
<dbReference type="InterPro" id="IPR036736">
    <property type="entry name" value="ACP-like_sf"/>
</dbReference>
<dbReference type="PROSITE" id="PS00455">
    <property type="entry name" value="AMP_BINDING"/>
    <property type="match status" value="1"/>
</dbReference>
<feature type="region of interest" description="Disordered" evidence="4">
    <location>
        <begin position="538"/>
        <end position="559"/>
    </location>
</feature>
<dbReference type="Gene3D" id="3.40.50.980">
    <property type="match status" value="2"/>
</dbReference>
<evidence type="ECO:0000256" key="2">
    <source>
        <dbReference type="ARBA" id="ARBA00022553"/>
    </source>
</evidence>
<organism evidence="7">
    <name type="scientific">Candidatus Kentrum eta</name>
    <dbReference type="NCBI Taxonomy" id="2126337"/>
    <lineage>
        <taxon>Bacteria</taxon>
        <taxon>Pseudomonadati</taxon>
        <taxon>Pseudomonadota</taxon>
        <taxon>Gammaproteobacteria</taxon>
        <taxon>Candidatus Kentrum</taxon>
    </lineage>
</organism>
<dbReference type="PANTHER" id="PTHR45527:SF1">
    <property type="entry name" value="FATTY ACID SYNTHASE"/>
    <property type="match status" value="1"/>
</dbReference>
<dbReference type="SUPFAM" id="SSF56801">
    <property type="entry name" value="Acetyl-CoA synthetase-like"/>
    <property type="match status" value="1"/>
</dbReference>
<dbReference type="Gene3D" id="3.40.50.12780">
    <property type="entry name" value="N-terminal domain of ligase-like"/>
    <property type="match status" value="1"/>
</dbReference>
<dbReference type="GO" id="GO:0044550">
    <property type="term" value="P:secondary metabolite biosynthetic process"/>
    <property type="evidence" value="ECO:0007669"/>
    <property type="project" value="TreeGrafter"/>
</dbReference>
<dbReference type="PROSITE" id="PS50075">
    <property type="entry name" value="CARRIER"/>
    <property type="match status" value="1"/>
</dbReference>
<dbReference type="InterPro" id="IPR020459">
    <property type="entry name" value="AMP-binding"/>
</dbReference>
<dbReference type="NCBIfam" id="TIGR01746">
    <property type="entry name" value="Thioester-redct"/>
    <property type="match status" value="1"/>
</dbReference>
<dbReference type="Pfam" id="PF00501">
    <property type="entry name" value="AMP-binding"/>
    <property type="match status" value="1"/>
</dbReference>
<evidence type="ECO:0000259" key="5">
    <source>
        <dbReference type="PROSITE" id="PS50075"/>
    </source>
</evidence>
<evidence type="ECO:0000313" key="8">
    <source>
        <dbReference type="EMBL" id="VFJ97065.1"/>
    </source>
</evidence>
<dbReference type="Pfam" id="PF13193">
    <property type="entry name" value="AMP-binding_C"/>
    <property type="match status" value="1"/>
</dbReference>
<evidence type="ECO:0000256" key="1">
    <source>
        <dbReference type="ARBA" id="ARBA00022450"/>
    </source>
</evidence>
<dbReference type="Pfam" id="PF07993">
    <property type="entry name" value="NAD_binding_4"/>
    <property type="match status" value="1"/>
</dbReference>
<dbReference type="InterPro" id="IPR036291">
    <property type="entry name" value="NAD(P)-bd_dom_sf"/>
</dbReference>
<keyword evidence="3" id="KW-0436">Ligase</keyword>
<dbReference type="Gene3D" id="3.30.300.30">
    <property type="match status" value="1"/>
</dbReference>
<protein>
    <submittedName>
        <fullName evidence="7">Amino acid adenylation domain-containing protein/thioester reductase domain-containing protein</fullName>
    </submittedName>
</protein>
<dbReference type="FunFam" id="2.30.38.10:FF:000001">
    <property type="entry name" value="Non-ribosomal peptide synthetase PvdI"/>
    <property type="match status" value="1"/>
</dbReference>
<evidence type="ECO:0000313" key="6">
    <source>
        <dbReference type="EMBL" id="VFJ88864.1"/>
    </source>
</evidence>
<dbReference type="Pfam" id="PF00550">
    <property type="entry name" value="PP-binding"/>
    <property type="match status" value="1"/>
</dbReference>
<dbReference type="InterPro" id="IPR042099">
    <property type="entry name" value="ANL_N_sf"/>
</dbReference>
<dbReference type="InterPro" id="IPR010071">
    <property type="entry name" value="AA_adenyl_dom"/>
</dbReference>
<dbReference type="Pfam" id="PF00668">
    <property type="entry name" value="Condensation"/>
    <property type="match status" value="1"/>
</dbReference>
<dbReference type="EMBL" id="CAADFG010000011">
    <property type="protein sequence ID" value="VFJ88864.1"/>
    <property type="molecule type" value="Genomic_DNA"/>
</dbReference>
<feature type="domain" description="Carrier" evidence="5">
    <location>
        <begin position="1038"/>
        <end position="1113"/>
    </location>
</feature>
<evidence type="ECO:0000313" key="7">
    <source>
        <dbReference type="EMBL" id="VFJ90419.1"/>
    </source>
</evidence>
<dbReference type="SUPFAM" id="SSF47336">
    <property type="entry name" value="ACP-like"/>
    <property type="match status" value="1"/>
</dbReference>
<dbReference type="Gene3D" id="3.30.559.30">
    <property type="entry name" value="Nonribosomal peptide synthetase, condensation domain"/>
    <property type="match status" value="1"/>
</dbReference>
<evidence type="ECO:0000256" key="3">
    <source>
        <dbReference type="ARBA" id="ARBA00022598"/>
    </source>
</evidence>
<dbReference type="InterPro" id="IPR020845">
    <property type="entry name" value="AMP-binding_CS"/>
</dbReference>
<gene>
    <name evidence="6" type="ORF">BECKH772A_GA0070896_1001123</name>
    <name evidence="7" type="ORF">BECKH772B_GA0070898_1000925</name>
    <name evidence="8" type="ORF">BECKH772C_GA0070978_1001023</name>
</gene>
<accession>A0A450UDB2</accession>
<dbReference type="InterPro" id="IPR013120">
    <property type="entry name" value="FAR_NAD-bd"/>
</dbReference>
<keyword evidence="2" id="KW-0597">Phosphoprotein</keyword>
<dbReference type="CDD" id="cd05930">
    <property type="entry name" value="A_NRPS"/>
    <property type="match status" value="1"/>
</dbReference>
<dbReference type="SUPFAM" id="SSF51735">
    <property type="entry name" value="NAD(P)-binding Rossmann-fold domains"/>
    <property type="match status" value="1"/>
</dbReference>
<dbReference type="GO" id="GO:0043041">
    <property type="term" value="P:amino acid activation for nonribosomal peptide biosynthetic process"/>
    <property type="evidence" value="ECO:0007669"/>
    <property type="project" value="TreeGrafter"/>
</dbReference>
<dbReference type="PANTHER" id="PTHR45527">
    <property type="entry name" value="NONRIBOSOMAL PEPTIDE SYNTHETASE"/>
    <property type="match status" value="1"/>
</dbReference>
<dbReference type="FunFam" id="3.40.50.980:FF:000001">
    <property type="entry name" value="Non-ribosomal peptide synthetase"/>
    <property type="match status" value="1"/>
</dbReference>
<dbReference type="GO" id="GO:0016874">
    <property type="term" value="F:ligase activity"/>
    <property type="evidence" value="ECO:0007669"/>
    <property type="project" value="UniProtKB-KW"/>
</dbReference>
<dbReference type="Gene3D" id="1.10.1200.10">
    <property type="entry name" value="ACP-like"/>
    <property type="match status" value="1"/>
</dbReference>
<proteinExistence type="predicted"/>
<dbReference type="InterPro" id="IPR009081">
    <property type="entry name" value="PP-bd_ACP"/>
</dbReference>
<dbReference type="GO" id="GO:0072330">
    <property type="term" value="P:monocarboxylic acid biosynthetic process"/>
    <property type="evidence" value="ECO:0007669"/>
    <property type="project" value="UniProtKB-ARBA"/>
</dbReference>
<dbReference type="EMBL" id="CAADFJ010000010">
    <property type="protein sequence ID" value="VFJ97065.1"/>
    <property type="molecule type" value="Genomic_DNA"/>
</dbReference>
<dbReference type="InterPro" id="IPR023213">
    <property type="entry name" value="CAT-like_dom_sf"/>
</dbReference>
<dbReference type="InterPro" id="IPR045851">
    <property type="entry name" value="AMP-bd_C_sf"/>
</dbReference>
<dbReference type="SMART" id="SM00823">
    <property type="entry name" value="PKS_PP"/>
    <property type="match status" value="1"/>
</dbReference>
<dbReference type="InterPro" id="IPR025110">
    <property type="entry name" value="AMP-bd_C"/>
</dbReference>
<dbReference type="Gene3D" id="3.40.50.720">
    <property type="entry name" value="NAD(P)-binding Rossmann-like Domain"/>
    <property type="match status" value="1"/>
</dbReference>
<dbReference type="CDD" id="cd05235">
    <property type="entry name" value="SDR_e1"/>
    <property type="match status" value="1"/>
</dbReference>
<dbReference type="Gene3D" id="2.30.38.10">
    <property type="entry name" value="Luciferase, Domain 3"/>
    <property type="match status" value="1"/>
</dbReference>
<feature type="compositionally biased region" description="Basic and acidic residues" evidence="4">
    <location>
        <begin position="548"/>
        <end position="557"/>
    </location>
</feature>
<reference evidence="7" key="1">
    <citation type="submission" date="2019-02" db="EMBL/GenBank/DDBJ databases">
        <authorList>
            <person name="Gruber-Vodicka R. H."/>
            <person name="Seah K. B. B."/>
        </authorList>
    </citation>
    <scope>NUCLEOTIDE SEQUENCE</scope>
    <source>
        <strain evidence="8">BECK_SA2B12</strain>
        <strain evidence="6">BECK_SA2B15</strain>
        <strain evidence="7">BECK_SA2B20</strain>
    </source>
</reference>
<dbReference type="FunFam" id="1.10.1200.10:FF:000016">
    <property type="entry name" value="Non-ribosomal peptide synthase"/>
    <property type="match status" value="1"/>
</dbReference>
<dbReference type="Gene3D" id="3.30.559.10">
    <property type="entry name" value="Chloramphenicol acetyltransferase-like domain"/>
    <property type="match status" value="1"/>
</dbReference>
<dbReference type="GO" id="GO:0031177">
    <property type="term" value="F:phosphopantetheine binding"/>
    <property type="evidence" value="ECO:0007669"/>
    <property type="project" value="InterPro"/>
</dbReference>
<dbReference type="InterPro" id="IPR001242">
    <property type="entry name" value="Condensation_dom"/>
</dbReference>
<dbReference type="InterPro" id="IPR020806">
    <property type="entry name" value="PKS_PP-bd"/>
</dbReference>
<dbReference type="InterPro" id="IPR000873">
    <property type="entry name" value="AMP-dep_synth/lig_dom"/>
</dbReference>
<feature type="compositionally biased region" description="Polar residues" evidence="4">
    <location>
        <begin position="538"/>
        <end position="547"/>
    </location>
</feature>
<dbReference type="PRINTS" id="PR00154">
    <property type="entry name" value="AMPBINDING"/>
</dbReference>
<sequence>MSIAEDPPLAYPLSPGQQGLWSLEKRFPGRGLYNNSGAWRLPGDISFAAMRRAAARVCARHPAWRSTFSEREGVPFQTVHEPPAMDFREIHKDPGAGSGAALDEIIEAEAARFIDLERALPVRWVLIAIRGQPPVLLLMAHHIIADAWSVVTAITELGAFYREEMGGAAADLPPPARGFHQFIREQTAWLGTPEAERQRVFWKETLSGPVPPLDLPVDRPRPLDDASFKTDGLPFAIPKVLQAGMRKLASSMGVRPLAVWLAAWFVFLYRLSGQRPDGQTPLITTLPVAGRGQAYKGVLGFFANALPVRVACSGEASFRTFLNHTAEALKAALTHRDWPFPLMIPDLDRDTRSALSRTGFSWHDYNYFGDDFRKRQPPLVTPLGAVGDLWHVGDMDWELARFWHQPEETIIELWVMNLPDHQYGLLQYSSALFHRATLERWSGHFVRLLEGIVAEPETPIGKLPLLTDAERQRILVAWNRTSVPYPTDQCVHRLFEEQAARTPDAVALVLGETAISYRELNARANRLAHRLRALIPRATNTPLNDPQRPSDTEENHRRISPCAAPSLSAALGLFVERSVEMVVGLLAILKAGGTYVPLDPDYPAERLAFLMEDAGLGVLVCHGATRERLPECPVPVLDMDAEAAAMASEPPENPTPRVSANDLAYIIYTSGSTGRPKGVMVEHGSLTNLAWAQREALGITPTDRVLQFAALSVDTALEQIFSAFLGGATLVPRGPRIWTVEECWREVRRAGVTVADLPSGYLHEFLAFAVDTRSPARPLRRVINGGEVLSPATVALSQRLGLPLFNAYGPTEATITATLFRFSGVDSPGEQEIIPIGYPIPNTRTYILDDALQPVPMGIAGELYIGGVGVARGYLNRPDFTARRFIPDPFRDDTAANTGDARLYRTGDRCRWLPDGNIEFLGRMDTQVKIRGFRMECGEIEQALLSHPGVRQAAVDVRGGEGADKRLIAWVVADGAAEGHGGQPVLRAHLQKGLPEWMVPASFVFMKALPLAPSGKIDRRALPDPDREEMTSSMEYAAPRTALETRMARLWAETLGADRVGLRDNFFNLGGHSLLGIRLIARIKASLGMDLSLEALFRRPTVSGLLETLGGAAEEPAVDLEAEARLDEDIRPTTPILAAHLPEEPQNIFLTGATGFLGVYLVGELLRRTRATLRCLVRGENRQQAEAGLHAALAAHGQLTDDGRGRVRVVVGDLKQRQLGLSPQAFRTLADTIQVIYHGGAEVNHLYPYRELRKANVVGTKEVLRLACAGAAKPVHHVSTIDVFPPTLAIVREESTPQAEGVIENGYIQSKWVAEKLIWQAGERGLPVAVYRTSRLGGHSETGQWQDEDALYRLLKASIAQGVVPDWDAREDIVPVDYAAKALVWLSLRRQTPGRAYHLVNPEPISWRTIANYLGARGLPVRPVPYPVWRARVGGADQGLVGQWLDHVIGDEGARPEGVGKMSGGQTIHCRQTRQALLEGGIPCPSITGEVLARMVR</sequence>
<dbReference type="SUPFAM" id="SSF52777">
    <property type="entry name" value="CoA-dependent acyltransferases"/>
    <property type="match status" value="2"/>
</dbReference>
<dbReference type="FunFam" id="3.30.300.30:FF:000010">
    <property type="entry name" value="Enterobactin synthetase component F"/>
    <property type="match status" value="1"/>
</dbReference>
<keyword evidence="1" id="KW-0596">Phosphopantetheine</keyword>
<dbReference type="GO" id="GO:0005737">
    <property type="term" value="C:cytoplasm"/>
    <property type="evidence" value="ECO:0007669"/>
    <property type="project" value="TreeGrafter"/>
</dbReference>
<dbReference type="InterPro" id="IPR010080">
    <property type="entry name" value="Thioester_reductase-like_dom"/>
</dbReference>
<dbReference type="NCBIfam" id="TIGR01733">
    <property type="entry name" value="AA-adenyl-dom"/>
    <property type="match status" value="1"/>
</dbReference>
<name>A0A450UDB2_9GAMM</name>
<dbReference type="EMBL" id="CAADFI010000009">
    <property type="protein sequence ID" value="VFJ90419.1"/>
    <property type="molecule type" value="Genomic_DNA"/>
</dbReference>